<dbReference type="Proteomes" id="UP000186817">
    <property type="component" value="Unassembled WGS sequence"/>
</dbReference>
<evidence type="ECO:0000313" key="3">
    <source>
        <dbReference type="Proteomes" id="UP000186817"/>
    </source>
</evidence>
<sequence>MLEKSKAVRLHRASHQLYSLKHCSSRVRTHVEICIIALPITKPFFHNSKQSAQCSFAVTAAWADEGSSAGVPALGGADADSAGTRSNATSSTSCCTCLSSAEKQLTDDAADAAALL</sequence>
<dbReference type="EMBL" id="LSRX01001845">
    <property type="protein sequence ID" value="OLP77102.1"/>
    <property type="molecule type" value="Genomic_DNA"/>
</dbReference>
<dbReference type="AlphaFoldDB" id="A0A1Q9C2G3"/>
<evidence type="ECO:0000313" key="2">
    <source>
        <dbReference type="EMBL" id="OLP77102.1"/>
    </source>
</evidence>
<comment type="caution">
    <text evidence="2">The sequence shown here is derived from an EMBL/GenBank/DDBJ whole genome shotgun (WGS) entry which is preliminary data.</text>
</comment>
<feature type="non-terminal residue" evidence="2">
    <location>
        <position position="116"/>
    </location>
</feature>
<proteinExistence type="predicted"/>
<keyword evidence="3" id="KW-1185">Reference proteome</keyword>
<evidence type="ECO:0000256" key="1">
    <source>
        <dbReference type="SAM" id="MobiDB-lite"/>
    </source>
</evidence>
<organism evidence="2 3">
    <name type="scientific">Symbiodinium microadriaticum</name>
    <name type="common">Dinoflagellate</name>
    <name type="synonym">Zooxanthella microadriatica</name>
    <dbReference type="NCBI Taxonomy" id="2951"/>
    <lineage>
        <taxon>Eukaryota</taxon>
        <taxon>Sar</taxon>
        <taxon>Alveolata</taxon>
        <taxon>Dinophyceae</taxon>
        <taxon>Suessiales</taxon>
        <taxon>Symbiodiniaceae</taxon>
        <taxon>Symbiodinium</taxon>
    </lineage>
</organism>
<name>A0A1Q9C2G3_SYMMI</name>
<feature type="region of interest" description="Disordered" evidence="1">
    <location>
        <begin position="73"/>
        <end position="93"/>
    </location>
</feature>
<accession>A0A1Q9C2G3</accession>
<protein>
    <submittedName>
        <fullName evidence="2">Uncharacterized protein</fullName>
    </submittedName>
</protein>
<gene>
    <name evidence="2" type="ORF">AK812_SmicGene42869</name>
</gene>
<reference evidence="2 3" key="1">
    <citation type="submission" date="2016-02" db="EMBL/GenBank/DDBJ databases">
        <title>Genome analysis of coral dinoflagellate symbionts highlights evolutionary adaptations to a symbiotic lifestyle.</title>
        <authorList>
            <person name="Aranda M."/>
            <person name="Li Y."/>
            <person name="Liew Y.J."/>
            <person name="Baumgarten S."/>
            <person name="Simakov O."/>
            <person name="Wilson M."/>
            <person name="Piel J."/>
            <person name="Ashoor H."/>
            <person name="Bougouffa S."/>
            <person name="Bajic V.B."/>
            <person name="Ryu T."/>
            <person name="Ravasi T."/>
            <person name="Bayer T."/>
            <person name="Micklem G."/>
            <person name="Kim H."/>
            <person name="Bhak J."/>
            <person name="Lajeunesse T.C."/>
            <person name="Voolstra C.R."/>
        </authorList>
    </citation>
    <scope>NUCLEOTIDE SEQUENCE [LARGE SCALE GENOMIC DNA]</scope>
    <source>
        <strain evidence="2 3">CCMP2467</strain>
    </source>
</reference>